<protein>
    <recommendedName>
        <fullName evidence="2">Mycothiol-dependent maleylpyruvate isomerase metal-binding domain-containing protein</fullName>
    </recommendedName>
</protein>
<evidence type="ECO:0000256" key="1">
    <source>
        <dbReference type="SAM" id="MobiDB-lite"/>
    </source>
</evidence>
<dbReference type="RefSeq" id="WP_344215092.1">
    <property type="nucleotide sequence ID" value="NZ_BAAAOS010000020.1"/>
</dbReference>
<accession>A0ABN2DLU0</accession>
<dbReference type="Pfam" id="PF11716">
    <property type="entry name" value="MDMPI_N"/>
    <property type="match status" value="1"/>
</dbReference>
<evidence type="ECO:0000313" key="4">
    <source>
        <dbReference type="Proteomes" id="UP001500393"/>
    </source>
</evidence>
<name>A0ABN2DLU0_9ACTN</name>
<keyword evidence="4" id="KW-1185">Reference proteome</keyword>
<evidence type="ECO:0000313" key="3">
    <source>
        <dbReference type="EMBL" id="GAA1578600.1"/>
    </source>
</evidence>
<sequence>MNAATTTTTWTLVHAERRALAADLAGLTDEQWRSRSLCTEFSVREVVAHLTAGATLSFPRWFAGVLRQRFDFDAQVLMRLREQLGESRSTHSPGSARRLTAPPHRWGDVAARSGHSPKPSPMQKTSADRWASAVPILPTC</sequence>
<evidence type="ECO:0000259" key="2">
    <source>
        <dbReference type="Pfam" id="PF11716"/>
    </source>
</evidence>
<dbReference type="InterPro" id="IPR034660">
    <property type="entry name" value="DinB/YfiT-like"/>
</dbReference>
<dbReference type="InterPro" id="IPR024344">
    <property type="entry name" value="MDMPI_metal-binding"/>
</dbReference>
<proteinExistence type="predicted"/>
<feature type="region of interest" description="Disordered" evidence="1">
    <location>
        <begin position="84"/>
        <end position="131"/>
    </location>
</feature>
<dbReference type="Gene3D" id="1.20.120.450">
    <property type="entry name" value="dinb family like domain"/>
    <property type="match status" value="1"/>
</dbReference>
<dbReference type="EMBL" id="BAAAOS010000020">
    <property type="protein sequence ID" value="GAA1578600.1"/>
    <property type="molecule type" value="Genomic_DNA"/>
</dbReference>
<dbReference type="SUPFAM" id="SSF109854">
    <property type="entry name" value="DinB/YfiT-like putative metalloenzymes"/>
    <property type="match status" value="1"/>
</dbReference>
<comment type="caution">
    <text evidence="3">The sequence shown here is derived from an EMBL/GenBank/DDBJ whole genome shotgun (WGS) entry which is preliminary data.</text>
</comment>
<organism evidence="3 4">
    <name type="scientific">Kribbella sancticallisti</name>
    <dbReference type="NCBI Taxonomy" id="460087"/>
    <lineage>
        <taxon>Bacteria</taxon>
        <taxon>Bacillati</taxon>
        <taxon>Actinomycetota</taxon>
        <taxon>Actinomycetes</taxon>
        <taxon>Propionibacteriales</taxon>
        <taxon>Kribbellaceae</taxon>
        <taxon>Kribbella</taxon>
    </lineage>
</organism>
<feature type="domain" description="Mycothiol-dependent maleylpyruvate isomerase metal-binding" evidence="2">
    <location>
        <begin position="13"/>
        <end position="109"/>
    </location>
</feature>
<gene>
    <name evidence="3" type="ORF">GCM10009789_35180</name>
</gene>
<dbReference type="Proteomes" id="UP001500393">
    <property type="component" value="Unassembled WGS sequence"/>
</dbReference>
<reference evidence="3 4" key="1">
    <citation type="journal article" date="2019" name="Int. J. Syst. Evol. Microbiol.">
        <title>The Global Catalogue of Microorganisms (GCM) 10K type strain sequencing project: providing services to taxonomists for standard genome sequencing and annotation.</title>
        <authorList>
            <consortium name="The Broad Institute Genomics Platform"/>
            <consortium name="The Broad Institute Genome Sequencing Center for Infectious Disease"/>
            <person name="Wu L."/>
            <person name="Ma J."/>
        </authorList>
    </citation>
    <scope>NUCLEOTIDE SEQUENCE [LARGE SCALE GENOMIC DNA]</scope>
    <source>
        <strain evidence="3 4">JCM 14969</strain>
    </source>
</reference>